<feature type="coiled-coil region" evidence="1">
    <location>
        <begin position="392"/>
        <end position="419"/>
    </location>
</feature>
<organism evidence="2 3">
    <name type="scientific">Lentisphaera araneosa HTCC2155</name>
    <dbReference type="NCBI Taxonomy" id="313628"/>
    <lineage>
        <taxon>Bacteria</taxon>
        <taxon>Pseudomonadati</taxon>
        <taxon>Lentisphaerota</taxon>
        <taxon>Lentisphaeria</taxon>
        <taxon>Lentisphaerales</taxon>
        <taxon>Lentisphaeraceae</taxon>
        <taxon>Lentisphaera</taxon>
    </lineage>
</organism>
<comment type="caution">
    <text evidence="2">The sequence shown here is derived from an EMBL/GenBank/DDBJ whole genome shotgun (WGS) entry which is preliminary data.</text>
</comment>
<name>A6DQ86_9BACT</name>
<evidence type="ECO:0000313" key="3">
    <source>
        <dbReference type="Proteomes" id="UP000004947"/>
    </source>
</evidence>
<dbReference type="EMBL" id="ABCK01000019">
    <property type="protein sequence ID" value="EDM26137.1"/>
    <property type="molecule type" value="Genomic_DNA"/>
</dbReference>
<sequence length="423" mass="49514">MGRAKKELEIDPAWGQHICKIYDHIVSIAGKQFIVSGRGTSSMDREKKLKALNKIFHKRASFDSYRARTGQHVIEILTAEELAQAKKNQDYTEKEAKIREDFSEQLRCLLYKSEKLMKQVSCVDSINKYEQYDDYSFHLSLCITESYERRFAGFDLDFAIQLRELRLKIEVEHLKHELKHRDDLKIKMTDDTWAQEQEVSAEILEDLETELKEARKRSVTIGWSDHICDGEYVIEIGEKVFLNIARTNLGDLQHRHFWEDRRSHKLSVYSESLGLSKYGGESRRALLGEVVIDVLSPFDNLVAEQQVSNNTPWPSGQIKDWEKKLANYEQGLKEILDNDSIDNKAKEIRDQQIAIFKNHIQNAKTEIILLTEENELLFKPLEREVLYLQREISRLEPKLKKYKKRITELNNQIQADALKEKAE</sequence>
<keyword evidence="1" id="KW-0175">Coiled coil</keyword>
<evidence type="ECO:0000256" key="1">
    <source>
        <dbReference type="SAM" id="Coils"/>
    </source>
</evidence>
<proteinExistence type="predicted"/>
<evidence type="ECO:0000313" key="2">
    <source>
        <dbReference type="EMBL" id="EDM26137.1"/>
    </source>
</evidence>
<protein>
    <submittedName>
        <fullName evidence="2">Uncharacterized protein</fullName>
    </submittedName>
</protein>
<dbReference type="AlphaFoldDB" id="A6DQ86"/>
<dbReference type="STRING" id="313628.LNTAR_16358"/>
<dbReference type="Proteomes" id="UP000004947">
    <property type="component" value="Unassembled WGS sequence"/>
</dbReference>
<gene>
    <name evidence="2" type="ORF">LNTAR_16358</name>
</gene>
<keyword evidence="3" id="KW-1185">Reference proteome</keyword>
<accession>A6DQ86</accession>
<reference evidence="2 3" key="1">
    <citation type="journal article" date="2010" name="J. Bacteriol.">
        <title>Genome sequence of Lentisphaera araneosa HTCC2155T, the type species of the order Lentisphaerales in the phylum Lentisphaerae.</title>
        <authorList>
            <person name="Thrash J.C."/>
            <person name="Cho J.C."/>
            <person name="Vergin K.L."/>
            <person name="Morris R.M."/>
            <person name="Giovannoni S.J."/>
        </authorList>
    </citation>
    <scope>NUCLEOTIDE SEQUENCE [LARGE SCALE GENOMIC DNA]</scope>
    <source>
        <strain evidence="2 3">HTCC2155</strain>
    </source>
</reference>